<dbReference type="Gene3D" id="2.60.120.1140">
    <property type="entry name" value="Protein of unknown function DUF192"/>
    <property type="match status" value="1"/>
</dbReference>
<organism evidence="1 2">
    <name type="scientific">Shewanella sairae</name>
    <dbReference type="NCBI Taxonomy" id="190310"/>
    <lineage>
        <taxon>Bacteria</taxon>
        <taxon>Pseudomonadati</taxon>
        <taxon>Pseudomonadota</taxon>
        <taxon>Gammaproteobacteria</taxon>
        <taxon>Alteromonadales</taxon>
        <taxon>Shewanellaceae</taxon>
        <taxon>Shewanella</taxon>
    </lineage>
</organism>
<dbReference type="Proteomes" id="UP000887104">
    <property type="component" value="Unassembled WGS sequence"/>
</dbReference>
<evidence type="ECO:0000313" key="2">
    <source>
        <dbReference type="Proteomes" id="UP000887104"/>
    </source>
</evidence>
<reference evidence="1" key="1">
    <citation type="submission" date="2021-05" db="EMBL/GenBank/DDBJ databases">
        <title>Molecular characterization for Shewanella algae harboring chromosomal blaOXA-55-like strains isolated from clinical and environment sample.</title>
        <authorList>
            <person name="Ohama Y."/>
            <person name="Aoki K."/>
            <person name="Harada S."/>
            <person name="Moriya K."/>
            <person name="Ishii Y."/>
            <person name="Tateda K."/>
        </authorList>
    </citation>
    <scope>NUCLEOTIDE SEQUENCE</scope>
    <source>
        <strain evidence="1">JCM 11563</strain>
    </source>
</reference>
<comment type="caution">
    <text evidence="1">The sequence shown here is derived from an EMBL/GenBank/DDBJ whole genome shotgun (WGS) entry which is preliminary data.</text>
</comment>
<dbReference type="PANTHER" id="PTHR37953">
    <property type="entry name" value="UPF0127 PROTEIN MJ1496"/>
    <property type="match status" value="1"/>
</dbReference>
<dbReference type="InterPro" id="IPR003795">
    <property type="entry name" value="DUF192"/>
</dbReference>
<name>A0ABQ4PCG1_9GAMM</name>
<evidence type="ECO:0000313" key="1">
    <source>
        <dbReference type="EMBL" id="GIU45225.1"/>
    </source>
</evidence>
<dbReference type="Pfam" id="PF02643">
    <property type="entry name" value="DUF192"/>
    <property type="match status" value="1"/>
</dbReference>
<sequence length="116" mass="12894">MSYKMNSAHLSSQSGRLLDEAFLANTPWLRLRGLLGRSTLTDNQGMLISPCNSVHTIGMSYPLDIVYLNDKNQVLKITRNLKPWRSSGCKDATKVLELTAGNASKKNINQGDILSW</sequence>
<protein>
    <recommendedName>
        <fullName evidence="3">DUF192 domain-containing protein</fullName>
    </recommendedName>
</protein>
<dbReference type="RefSeq" id="WP_308444243.1">
    <property type="nucleotide sequence ID" value="NZ_BPEY01000027.1"/>
</dbReference>
<gene>
    <name evidence="1" type="ORF">TUM4438_18220</name>
</gene>
<keyword evidence="2" id="KW-1185">Reference proteome</keyword>
<evidence type="ECO:0008006" key="3">
    <source>
        <dbReference type="Google" id="ProtNLM"/>
    </source>
</evidence>
<accession>A0ABQ4PCG1</accession>
<dbReference type="EMBL" id="BPEY01000027">
    <property type="protein sequence ID" value="GIU45225.1"/>
    <property type="molecule type" value="Genomic_DNA"/>
</dbReference>
<dbReference type="PANTHER" id="PTHR37953:SF1">
    <property type="entry name" value="UPF0127 PROTEIN MJ1496"/>
    <property type="match status" value="1"/>
</dbReference>
<dbReference type="InterPro" id="IPR038695">
    <property type="entry name" value="Saro_0823-like_sf"/>
</dbReference>
<proteinExistence type="predicted"/>